<keyword evidence="1" id="KW-0418">Kinase</keyword>
<dbReference type="EMBL" id="QXTE01000039">
    <property type="protein sequence ID" value="TFK10754.1"/>
    <property type="molecule type" value="Genomic_DNA"/>
</dbReference>
<reference evidence="1 2" key="1">
    <citation type="submission" date="2019-04" db="EMBL/GenBank/DDBJ databases">
        <title>Draft genome of the big-headed turtle Platysternon megacephalum.</title>
        <authorList>
            <person name="Gong S."/>
        </authorList>
    </citation>
    <scope>NUCLEOTIDE SEQUENCE [LARGE SCALE GENOMIC DNA]</scope>
    <source>
        <strain evidence="1">DO16091913</strain>
        <tissue evidence="1">Muscle</tissue>
    </source>
</reference>
<evidence type="ECO:0000313" key="1">
    <source>
        <dbReference type="EMBL" id="TFK10754.1"/>
    </source>
</evidence>
<dbReference type="AlphaFoldDB" id="A0A4D9EY66"/>
<keyword evidence="2" id="KW-1185">Reference proteome</keyword>
<comment type="caution">
    <text evidence="1">The sequence shown here is derived from an EMBL/GenBank/DDBJ whole genome shotgun (WGS) entry which is preliminary data.</text>
</comment>
<dbReference type="Proteomes" id="UP000297703">
    <property type="component" value="Unassembled WGS sequence"/>
</dbReference>
<proteinExistence type="predicted"/>
<sequence length="108" mass="11523">MLSPRATLLAQGRSASVACLTALSKGTEYIPVGHAADCSTPASSYTPRQQNKTTEHSQGCWNTRDMLAGSCGWCSTEPSTQHAYEGELTLLLHEPPGAPFPCATQNRD</sequence>
<keyword evidence="1" id="KW-0808">Transferase</keyword>
<organism evidence="1 2">
    <name type="scientific">Platysternon megacephalum</name>
    <name type="common">big-headed turtle</name>
    <dbReference type="NCBI Taxonomy" id="55544"/>
    <lineage>
        <taxon>Eukaryota</taxon>
        <taxon>Metazoa</taxon>
        <taxon>Chordata</taxon>
        <taxon>Craniata</taxon>
        <taxon>Vertebrata</taxon>
        <taxon>Euteleostomi</taxon>
        <taxon>Archelosauria</taxon>
        <taxon>Testudinata</taxon>
        <taxon>Testudines</taxon>
        <taxon>Cryptodira</taxon>
        <taxon>Durocryptodira</taxon>
        <taxon>Testudinoidea</taxon>
        <taxon>Platysternidae</taxon>
        <taxon>Platysternon</taxon>
    </lineage>
</organism>
<gene>
    <name evidence="1" type="ORF">DR999_PMT06163</name>
</gene>
<protein>
    <submittedName>
        <fullName evidence="1">FGGY carbohydrate kinase domain-containing protein</fullName>
    </submittedName>
</protein>
<evidence type="ECO:0000313" key="2">
    <source>
        <dbReference type="Proteomes" id="UP000297703"/>
    </source>
</evidence>
<accession>A0A4D9EY66</accession>
<reference evidence="1 2" key="2">
    <citation type="submission" date="2019-04" db="EMBL/GenBank/DDBJ databases">
        <title>The genome sequence of big-headed turtle.</title>
        <authorList>
            <person name="Gong S."/>
        </authorList>
    </citation>
    <scope>NUCLEOTIDE SEQUENCE [LARGE SCALE GENOMIC DNA]</scope>
    <source>
        <strain evidence="1">DO16091913</strain>
        <tissue evidence="1">Muscle</tissue>
    </source>
</reference>
<dbReference type="GO" id="GO:0016301">
    <property type="term" value="F:kinase activity"/>
    <property type="evidence" value="ECO:0007669"/>
    <property type="project" value="UniProtKB-KW"/>
</dbReference>
<name>A0A4D9EY66_9SAUR</name>